<dbReference type="RefSeq" id="XP_058329218.1">
    <property type="nucleotide sequence ID" value="XM_058476328.1"/>
</dbReference>
<evidence type="ECO:0000259" key="8">
    <source>
        <dbReference type="PROSITE" id="PS50048"/>
    </source>
</evidence>
<keyword evidence="4" id="KW-0238">DNA-binding</keyword>
<evidence type="ECO:0000256" key="4">
    <source>
        <dbReference type="ARBA" id="ARBA00023125"/>
    </source>
</evidence>
<evidence type="ECO:0000256" key="7">
    <source>
        <dbReference type="SAM" id="MobiDB-lite"/>
    </source>
</evidence>
<evidence type="ECO:0000313" key="9">
    <source>
        <dbReference type="EMBL" id="KAJ5225807.1"/>
    </source>
</evidence>
<dbReference type="Pfam" id="PF00172">
    <property type="entry name" value="Zn_clus"/>
    <property type="match status" value="1"/>
</dbReference>
<dbReference type="GO" id="GO:0006351">
    <property type="term" value="P:DNA-templated transcription"/>
    <property type="evidence" value="ECO:0007669"/>
    <property type="project" value="InterPro"/>
</dbReference>
<feature type="domain" description="Zn(2)-C6 fungal-type" evidence="8">
    <location>
        <begin position="27"/>
        <end position="55"/>
    </location>
</feature>
<proteinExistence type="predicted"/>
<dbReference type="CDD" id="cd00067">
    <property type="entry name" value="GAL4"/>
    <property type="match status" value="1"/>
</dbReference>
<evidence type="ECO:0000256" key="3">
    <source>
        <dbReference type="ARBA" id="ARBA00023015"/>
    </source>
</evidence>
<dbReference type="CDD" id="cd12148">
    <property type="entry name" value="fungal_TF_MHR"/>
    <property type="match status" value="1"/>
</dbReference>
<reference evidence="9" key="1">
    <citation type="submission" date="2022-11" db="EMBL/GenBank/DDBJ databases">
        <authorList>
            <person name="Petersen C."/>
        </authorList>
    </citation>
    <scope>NUCLEOTIDE SEQUENCE</scope>
    <source>
        <strain evidence="9">IBT 19713</strain>
    </source>
</reference>
<evidence type="ECO:0000256" key="1">
    <source>
        <dbReference type="ARBA" id="ARBA00004123"/>
    </source>
</evidence>
<name>A0A9W9NTB9_9EURO</name>
<feature type="region of interest" description="Disordered" evidence="7">
    <location>
        <begin position="95"/>
        <end position="120"/>
    </location>
</feature>
<dbReference type="PROSITE" id="PS50048">
    <property type="entry name" value="ZN2_CY6_FUNGAL_2"/>
    <property type="match status" value="1"/>
</dbReference>
<dbReference type="PROSITE" id="PS00463">
    <property type="entry name" value="ZN2_CY6_FUNGAL_1"/>
    <property type="match status" value="1"/>
</dbReference>
<feature type="compositionally biased region" description="Polar residues" evidence="7">
    <location>
        <begin position="199"/>
        <end position="216"/>
    </location>
</feature>
<comment type="caution">
    <text evidence="9">The sequence shown here is derived from an EMBL/GenBank/DDBJ whole genome shotgun (WGS) entry which is preliminary data.</text>
</comment>
<protein>
    <recommendedName>
        <fullName evidence="8">Zn(2)-C6 fungal-type domain-containing protein</fullName>
    </recommendedName>
</protein>
<dbReference type="InterPro" id="IPR007219">
    <property type="entry name" value="XnlR_reg_dom"/>
</dbReference>
<dbReference type="SMART" id="SM00066">
    <property type="entry name" value="GAL4"/>
    <property type="match status" value="1"/>
</dbReference>
<dbReference type="InterPro" id="IPR001138">
    <property type="entry name" value="Zn2Cys6_DnaBD"/>
</dbReference>
<keyword evidence="3" id="KW-0805">Transcription regulation</keyword>
<dbReference type="SUPFAM" id="SSF57701">
    <property type="entry name" value="Zn2/Cys6 DNA-binding domain"/>
    <property type="match status" value="1"/>
</dbReference>
<organism evidence="9 10">
    <name type="scientific">Penicillium chermesinum</name>
    <dbReference type="NCBI Taxonomy" id="63820"/>
    <lineage>
        <taxon>Eukaryota</taxon>
        <taxon>Fungi</taxon>
        <taxon>Dikarya</taxon>
        <taxon>Ascomycota</taxon>
        <taxon>Pezizomycotina</taxon>
        <taxon>Eurotiomycetes</taxon>
        <taxon>Eurotiomycetidae</taxon>
        <taxon>Eurotiales</taxon>
        <taxon>Aspergillaceae</taxon>
        <taxon>Penicillium</taxon>
    </lineage>
</organism>
<evidence type="ECO:0000313" key="10">
    <source>
        <dbReference type="Proteomes" id="UP001150941"/>
    </source>
</evidence>
<dbReference type="PANTHER" id="PTHR31001:SF50">
    <property type="entry name" value="ZN(II)2CYS6 TRANSCRIPTION FACTOR (EUROFUNG)"/>
    <property type="match status" value="1"/>
</dbReference>
<gene>
    <name evidence="9" type="ORF">N7468_007032</name>
</gene>
<feature type="compositionally biased region" description="Polar residues" evidence="7">
    <location>
        <begin position="99"/>
        <end position="120"/>
    </location>
</feature>
<dbReference type="GO" id="GO:0005634">
    <property type="term" value="C:nucleus"/>
    <property type="evidence" value="ECO:0007669"/>
    <property type="project" value="UniProtKB-SubCell"/>
</dbReference>
<sequence length="754" mass="84070">MEGRADPTGKPERAAPQRSSAPRVRLSCEACRARKVKCDKLSPCSSCQRLGYNCVPVERARLPRGRTRKGPNVHGSDKELHDRVAKLEDMLRRVATERTGPSRTADTSPAFNASNANNTENFDAGVTDVENWQNNAQGSSAGTLKTRNANRPRPVASYMGSSFWEDIMQQTAELRNVLDDRLETEEFDSHNPEGFGNTLIGSETPESASNSPQSQRTFVITPDVRRSLCEIYLHNVDPVFKILHRPSLHAYLYDNKPYLDYPIDHQSPLTLAYAVYLAAVCTIDADQCQALFGIDKKTVVADLQKETEAALIKSDFVTTNDLTILQAYILSLVAARSQDQSRRVWTMLSMALRIGQALCLHLSEPPFHVTPFEQEMRRRCWQCIGILDLSASLDRATDPMMQAAWLQAHPPLNINDEDIWPSMEGPIVEKPVGTFTDSTLTLIVAEAQSVARSVAFADFIEMSVKSMSMRHQILMDFRQNVANLLSGTRPDVSDFHRYAKRTATNINGWLQLGCLRPLIRSTAFQPPKVKGDALLRLAATNLQRASEELSDPAMAHWAWFGLLWAPWHGLAVALAELCVCKDPDTMSKYWPVVEVMYHRTSTMIADSEQGMLWRPLKKLMSQASNRKRELLGDDEYAPPLGQFTGGRAPSILTHQQVYTTIAGYEMMEPHVAPLPDPAADSTSTMAVDQSFNLNPSFVMTLPSVETDSWTNFWASMDFSNIGAMPGASEDVGWNHYNNFMGDVAGNGDFMFTPP</sequence>
<dbReference type="EMBL" id="JAPQKS010000005">
    <property type="protein sequence ID" value="KAJ5225807.1"/>
    <property type="molecule type" value="Genomic_DNA"/>
</dbReference>
<dbReference type="PANTHER" id="PTHR31001">
    <property type="entry name" value="UNCHARACTERIZED TRANSCRIPTIONAL REGULATORY PROTEIN"/>
    <property type="match status" value="1"/>
</dbReference>
<feature type="compositionally biased region" description="Basic and acidic residues" evidence="7">
    <location>
        <begin position="1"/>
        <end position="15"/>
    </location>
</feature>
<dbReference type="GeneID" id="83203631"/>
<dbReference type="GO" id="GO:0000981">
    <property type="term" value="F:DNA-binding transcription factor activity, RNA polymerase II-specific"/>
    <property type="evidence" value="ECO:0007669"/>
    <property type="project" value="InterPro"/>
</dbReference>
<dbReference type="AlphaFoldDB" id="A0A9W9NTB9"/>
<dbReference type="GO" id="GO:0008270">
    <property type="term" value="F:zinc ion binding"/>
    <property type="evidence" value="ECO:0007669"/>
    <property type="project" value="InterPro"/>
</dbReference>
<accession>A0A9W9NTB9</accession>
<dbReference type="InterPro" id="IPR036864">
    <property type="entry name" value="Zn2-C6_fun-type_DNA-bd_sf"/>
</dbReference>
<feature type="region of interest" description="Disordered" evidence="7">
    <location>
        <begin position="187"/>
        <end position="216"/>
    </location>
</feature>
<dbReference type="Pfam" id="PF04082">
    <property type="entry name" value="Fungal_trans"/>
    <property type="match status" value="1"/>
</dbReference>
<keyword evidence="6" id="KW-0539">Nucleus</keyword>
<evidence type="ECO:0000256" key="6">
    <source>
        <dbReference type="ARBA" id="ARBA00023242"/>
    </source>
</evidence>
<dbReference type="InterPro" id="IPR050613">
    <property type="entry name" value="Sec_Metabolite_Reg"/>
</dbReference>
<dbReference type="OrthoDB" id="435881at2759"/>
<dbReference type="Gene3D" id="4.10.240.10">
    <property type="entry name" value="Zn(2)-C6 fungal-type DNA-binding domain"/>
    <property type="match status" value="1"/>
</dbReference>
<reference evidence="9" key="2">
    <citation type="journal article" date="2023" name="IMA Fungus">
        <title>Comparative genomic study of the Penicillium genus elucidates a diverse pangenome and 15 lateral gene transfer events.</title>
        <authorList>
            <person name="Petersen C."/>
            <person name="Sorensen T."/>
            <person name="Nielsen M.R."/>
            <person name="Sondergaard T.E."/>
            <person name="Sorensen J.L."/>
            <person name="Fitzpatrick D.A."/>
            <person name="Frisvad J.C."/>
            <person name="Nielsen K.L."/>
        </authorList>
    </citation>
    <scope>NUCLEOTIDE SEQUENCE</scope>
    <source>
        <strain evidence="9">IBT 19713</strain>
    </source>
</reference>
<keyword evidence="5" id="KW-0804">Transcription</keyword>
<comment type="subcellular location">
    <subcellularLocation>
        <location evidence="1">Nucleus</location>
    </subcellularLocation>
</comment>
<evidence type="ECO:0000256" key="2">
    <source>
        <dbReference type="ARBA" id="ARBA00022723"/>
    </source>
</evidence>
<dbReference type="GO" id="GO:0003677">
    <property type="term" value="F:DNA binding"/>
    <property type="evidence" value="ECO:0007669"/>
    <property type="project" value="UniProtKB-KW"/>
</dbReference>
<feature type="region of interest" description="Disordered" evidence="7">
    <location>
        <begin position="1"/>
        <end position="24"/>
    </location>
</feature>
<keyword evidence="10" id="KW-1185">Reference proteome</keyword>
<evidence type="ECO:0000256" key="5">
    <source>
        <dbReference type="ARBA" id="ARBA00023163"/>
    </source>
</evidence>
<dbReference type="Proteomes" id="UP001150941">
    <property type="component" value="Unassembled WGS sequence"/>
</dbReference>
<keyword evidence="2" id="KW-0479">Metal-binding</keyword>